<sequence length="92" mass="9933">MSALSIDGASAGDLSPLAGLTRLQWLSIGNEEHQFDLTPLAGLTQLKTFWIAESAPGLDLTPLHGKRMTVHVSRKVKLADAVIPTGIRILRF</sequence>
<reference evidence="1 2" key="2">
    <citation type="submission" date="2020-03" db="EMBL/GenBank/DDBJ databases">
        <authorList>
            <person name="Ichikawa N."/>
            <person name="Kimura A."/>
            <person name="Kitahashi Y."/>
            <person name="Uohara A."/>
        </authorList>
    </citation>
    <scope>NUCLEOTIDE SEQUENCE [LARGE SCALE GENOMIC DNA]</scope>
    <source>
        <strain evidence="1 2">NBRC 108639</strain>
    </source>
</reference>
<protein>
    <submittedName>
        <fullName evidence="1">Uncharacterized protein</fullName>
    </submittedName>
</protein>
<dbReference type="RefSeq" id="WP_173054723.1">
    <property type="nucleotide sequence ID" value="NZ_BLPF01000001.1"/>
</dbReference>
<gene>
    <name evidence="1" type="ORF">Phou_015310</name>
</gene>
<name>A0A6V8K4M7_9ACTN</name>
<evidence type="ECO:0000313" key="1">
    <source>
        <dbReference type="EMBL" id="GFJ77351.1"/>
    </source>
</evidence>
<accession>A0A6V8K4M7</accession>
<organism evidence="1 2">
    <name type="scientific">Phytohabitans houttuyneae</name>
    <dbReference type="NCBI Taxonomy" id="1076126"/>
    <lineage>
        <taxon>Bacteria</taxon>
        <taxon>Bacillati</taxon>
        <taxon>Actinomycetota</taxon>
        <taxon>Actinomycetes</taxon>
        <taxon>Micromonosporales</taxon>
        <taxon>Micromonosporaceae</taxon>
    </lineage>
</organism>
<dbReference type="AlphaFoldDB" id="A0A6V8K4M7"/>
<keyword evidence="2" id="KW-1185">Reference proteome</keyword>
<proteinExistence type="predicted"/>
<dbReference type="Proteomes" id="UP000482800">
    <property type="component" value="Unassembled WGS sequence"/>
</dbReference>
<reference evidence="1 2" key="1">
    <citation type="submission" date="2020-03" db="EMBL/GenBank/DDBJ databases">
        <title>Whole genome shotgun sequence of Phytohabitans houttuyneae NBRC 108639.</title>
        <authorList>
            <person name="Komaki H."/>
            <person name="Tamura T."/>
        </authorList>
    </citation>
    <scope>NUCLEOTIDE SEQUENCE [LARGE SCALE GENOMIC DNA]</scope>
    <source>
        <strain evidence="1 2">NBRC 108639</strain>
    </source>
</reference>
<dbReference type="EMBL" id="BLPF01000001">
    <property type="protein sequence ID" value="GFJ77351.1"/>
    <property type="molecule type" value="Genomic_DNA"/>
</dbReference>
<evidence type="ECO:0000313" key="2">
    <source>
        <dbReference type="Proteomes" id="UP000482800"/>
    </source>
</evidence>
<comment type="caution">
    <text evidence="1">The sequence shown here is derived from an EMBL/GenBank/DDBJ whole genome shotgun (WGS) entry which is preliminary data.</text>
</comment>